<name>A0A392UMF1_9FABA</name>
<dbReference type="Proteomes" id="UP000265520">
    <property type="component" value="Unassembled WGS sequence"/>
</dbReference>
<proteinExistence type="predicted"/>
<sequence length="64" mass="7560">TFFFESGGCKRLLRELTVAAIVAEVDVSAKENDDDYEYEEKDRRAYHDFRVKGILCFKVWVRSH</sequence>
<keyword evidence="2" id="KW-1185">Reference proteome</keyword>
<feature type="non-terminal residue" evidence="1">
    <location>
        <position position="1"/>
    </location>
</feature>
<dbReference type="EMBL" id="LXQA010852720">
    <property type="protein sequence ID" value="MCI74068.1"/>
    <property type="molecule type" value="Genomic_DNA"/>
</dbReference>
<protein>
    <submittedName>
        <fullName evidence="1">Uncharacterized protein</fullName>
    </submittedName>
</protein>
<reference evidence="1 2" key="1">
    <citation type="journal article" date="2018" name="Front. Plant Sci.">
        <title>Red Clover (Trifolium pratense) and Zigzag Clover (T. medium) - A Picture of Genomic Similarities and Differences.</title>
        <authorList>
            <person name="Dluhosova J."/>
            <person name="Istvanek J."/>
            <person name="Nedelnik J."/>
            <person name="Repkova J."/>
        </authorList>
    </citation>
    <scope>NUCLEOTIDE SEQUENCE [LARGE SCALE GENOMIC DNA]</scope>
    <source>
        <strain evidence="2">cv. 10/8</strain>
        <tissue evidence="1">Leaf</tissue>
    </source>
</reference>
<accession>A0A392UMF1</accession>
<comment type="caution">
    <text evidence="1">The sequence shown here is derived from an EMBL/GenBank/DDBJ whole genome shotgun (WGS) entry which is preliminary data.</text>
</comment>
<evidence type="ECO:0000313" key="2">
    <source>
        <dbReference type="Proteomes" id="UP000265520"/>
    </source>
</evidence>
<evidence type="ECO:0000313" key="1">
    <source>
        <dbReference type="EMBL" id="MCI74068.1"/>
    </source>
</evidence>
<organism evidence="1 2">
    <name type="scientific">Trifolium medium</name>
    <dbReference type="NCBI Taxonomy" id="97028"/>
    <lineage>
        <taxon>Eukaryota</taxon>
        <taxon>Viridiplantae</taxon>
        <taxon>Streptophyta</taxon>
        <taxon>Embryophyta</taxon>
        <taxon>Tracheophyta</taxon>
        <taxon>Spermatophyta</taxon>
        <taxon>Magnoliopsida</taxon>
        <taxon>eudicotyledons</taxon>
        <taxon>Gunneridae</taxon>
        <taxon>Pentapetalae</taxon>
        <taxon>rosids</taxon>
        <taxon>fabids</taxon>
        <taxon>Fabales</taxon>
        <taxon>Fabaceae</taxon>
        <taxon>Papilionoideae</taxon>
        <taxon>50 kb inversion clade</taxon>
        <taxon>NPAAA clade</taxon>
        <taxon>Hologalegina</taxon>
        <taxon>IRL clade</taxon>
        <taxon>Trifolieae</taxon>
        <taxon>Trifolium</taxon>
    </lineage>
</organism>
<dbReference type="AlphaFoldDB" id="A0A392UMF1"/>